<dbReference type="RefSeq" id="WP_078277639.1">
    <property type="nucleotide sequence ID" value="NZ_CAACXO010000027.1"/>
</dbReference>
<evidence type="ECO:0000313" key="3">
    <source>
        <dbReference type="EMBL" id="STZ14510.1"/>
    </source>
</evidence>
<gene>
    <name evidence="2" type="ORF">B0181_11635</name>
    <name evidence="3" type="ORF">NCTC10293_02105</name>
</gene>
<dbReference type="Proteomes" id="UP000255279">
    <property type="component" value="Unassembled WGS sequence"/>
</dbReference>
<protein>
    <recommendedName>
        <fullName evidence="1">DUF4055 domain-containing protein</fullName>
    </recommendedName>
</protein>
<reference evidence="3 5" key="2">
    <citation type="submission" date="2018-06" db="EMBL/GenBank/DDBJ databases">
        <authorList>
            <consortium name="Pathogen Informatics"/>
            <person name="Doyle S."/>
        </authorList>
    </citation>
    <scope>NUCLEOTIDE SEQUENCE [LARGE SCALE GENOMIC DNA]</scope>
    <source>
        <strain evidence="3 5">NCTC10293</strain>
    </source>
</reference>
<dbReference type="STRING" id="34060.B0181_11635"/>
<dbReference type="Pfam" id="PF13264">
    <property type="entry name" value="DUF4055"/>
    <property type="match status" value="1"/>
</dbReference>
<evidence type="ECO:0000313" key="2">
    <source>
        <dbReference type="EMBL" id="OOR86643.1"/>
    </source>
</evidence>
<sequence length="459" mass="51707">MPIDTKHADYLAMQERWQRMKDVTDGQDAIKKATTKYLPMPNADNHTQQNQALYKNYLARAVFVEITKDTLDKYTGQAFSDDPVFNDDEFGALEKDANGSGVSIYQIAQKCFIDLMRYGRCGIFIDMAQTSSEGADVQDKNIPRLHFYSATEIINWRVEQKDGLKRPTMIVLSETHIQTDPTDPFIDKAVQRYRHLGIDDKGFFVEVWEKDRRIDERIYPKKSNGEHWKTIPFVVLGSDTNEFAEQSIPLESLALMNLAHYRNSADYEDSVFRCGQVQPYLTGVSEHRLKSLEENNLAFGSGNTLILEQGSSFQFAQASPNVLAGEAMADKLAIMRELGAKLAETTNANKTATQAAQENAAQNATASMCMANVNEAINRAMLKVYEYKNRELQGIPFKAKQSFINPTPDGNMLNTLISLNQAALAPKQAVFDYLRKYNLINPELTDDDIIGMIDSELTA</sequence>
<proteinExistence type="predicted"/>
<keyword evidence="4" id="KW-1185">Reference proteome</keyword>
<evidence type="ECO:0000313" key="4">
    <source>
        <dbReference type="Proteomes" id="UP000190435"/>
    </source>
</evidence>
<organism evidence="2 4">
    <name type="scientific">Moraxella caviae</name>
    <dbReference type="NCBI Taxonomy" id="34060"/>
    <lineage>
        <taxon>Bacteria</taxon>
        <taxon>Pseudomonadati</taxon>
        <taxon>Pseudomonadota</taxon>
        <taxon>Gammaproteobacteria</taxon>
        <taxon>Moraxellales</taxon>
        <taxon>Moraxellaceae</taxon>
        <taxon>Moraxella</taxon>
    </lineage>
</organism>
<reference evidence="2 4" key="1">
    <citation type="submission" date="2017-02" db="EMBL/GenBank/DDBJ databases">
        <title>Draft genome sequence of Moraxella caviae CCUG 355 type strain.</title>
        <authorList>
            <person name="Engstrom-Jakobsson H."/>
            <person name="Salva-Serra F."/>
            <person name="Thorell K."/>
            <person name="Gonzales-Siles L."/>
            <person name="Karlsson R."/>
            <person name="Boulund F."/>
            <person name="Engstrand L."/>
            <person name="Moore E."/>
        </authorList>
    </citation>
    <scope>NUCLEOTIDE SEQUENCE [LARGE SCALE GENOMIC DNA]</scope>
    <source>
        <strain evidence="2 4">CCUG 355</strain>
    </source>
</reference>
<dbReference type="EMBL" id="MUXU01000100">
    <property type="protein sequence ID" value="OOR86643.1"/>
    <property type="molecule type" value="Genomic_DNA"/>
</dbReference>
<dbReference type="Proteomes" id="UP000190435">
    <property type="component" value="Unassembled WGS sequence"/>
</dbReference>
<feature type="domain" description="DUF4055" evidence="1">
    <location>
        <begin position="249"/>
        <end position="382"/>
    </location>
</feature>
<accession>A0A1S9ZTA3</accession>
<dbReference type="EMBL" id="UGQE01000004">
    <property type="protein sequence ID" value="STZ14510.1"/>
    <property type="molecule type" value="Genomic_DNA"/>
</dbReference>
<evidence type="ECO:0000259" key="1">
    <source>
        <dbReference type="Pfam" id="PF13264"/>
    </source>
</evidence>
<name>A0A1S9ZTA3_9GAMM</name>
<dbReference type="OrthoDB" id="6668483at2"/>
<evidence type="ECO:0000313" key="5">
    <source>
        <dbReference type="Proteomes" id="UP000255279"/>
    </source>
</evidence>
<dbReference type="AlphaFoldDB" id="A0A1S9ZTA3"/>
<dbReference type="InterPro" id="IPR025129">
    <property type="entry name" value="DUF4055"/>
</dbReference>